<dbReference type="Proteomes" id="UP000031805">
    <property type="component" value="Segment"/>
</dbReference>
<organism evidence="1 2">
    <name type="scientific">Yersinia phage vB_YenM_TG1</name>
    <dbReference type="NCBI Taxonomy" id="1589265"/>
    <lineage>
        <taxon>Viruses</taxon>
        <taxon>Duplodnaviria</taxon>
        <taxon>Heunggongvirae</taxon>
        <taxon>Uroviricota</taxon>
        <taxon>Caudoviricetes</taxon>
        <taxon>Pantevenvirales</taxon>
        <taxon>Straboviridae</taxon>
        <taxon>Tevenvirinae</taxon>
        <taxon>Tegunavirus</taxon>
        <taxon>Tegunavirus yenmtg1</taxon>
    </lineage>
</organism>
<dbReference type="PROSITE" id="PS51257">
    <property type="entry name" value="PROKAR_LIPOPROTEIN"/>
    <property type="match status" value="1"/>
</dbReference>
<protein>
    <recommendedName>
        <fullName evidence="3">Lipoprotein</fullName>
    </recommendedName>
</protein>
<evidence type="ECO:0008006" key="3">
    <source>
        <dbReference type="Google" id="ProtNLM"/>
    </source>
</evidence>
<sequence length="153" mass="17082">MNYLKISILTLCLALTGCASIDLPEPSKNYAIKPMYLSGLAAGTNGRIVYYTKQPINGKYAIIDAQHAAKKESEDLRLDEWHAQMTADNNAERSRLNRQQKCELIGAMELANATDELELAYASPLPEVSTKARSKLVEVRKSAMIKFNNCMRK</sequence>
<gene>
    <name evidence="1" type="ORF">YenMTG1_046</name>
</gene>
<keyword evidence="2" id="KW-1185">Reference proteome</keyword>
<dbReference type="RefSeq" id="YP_009200307.1">
    <property type="nucleotide sequence ID" value="NC_028820.1"/>
</dbReference>
<dbReference type="KEGG" id="vg:26627368"/>
<dbReference type="EMBL" id="KP202158">
    <property type="protein sequence ID" value="AJD81854.1"/>
    <property type="molecule type" value="Genomic_DNA"/>
</dbReference>
<evidence type="ECO:0000313" key="2">
    <source>
        <dbReference type="Proteomes" id="UP000031805"/>
    </source>
</evidence>
<name>A0A0B5A293_9CAUD</name>
<proteinExistence type="predicted"/>
<dbReference type="GeneID" id="26627368"/>
<accession>A0A0B5A293</accession>
<evidence type="ECO:0000313" key="1">
    <source>
        <dbReference type="EMBL" id="AJD81854.1"/>
    </source>
</evidence>
<reference evidence="1 2" key="1">
    <citation type="submission" date="2014-11" db="EMBL/GenBank/DDBJ databases">
        <title>Complete genome sequence of vB_YenM_TG1, a broad host range bacteriophage which infects Yersinia enterocolitica.</title>
        <authorList>
            <person name="Leon-Velarde C.G."/>
            <person name="Kropinski A.M."/>
            <person name="Chen S."/>
            <person name="Griffiths M.W."/>
            <person name="Odumeru J.A."/>
        </authorList>
    </citation>
    <scope>NUCLEOTIDE SEQUENCE [LARGE SCALE GENOMIC DNA]</scope>
</reference>